<dbReference type="CDD" id="cd02440">
    <property type="entry name" value="AdoMet_MTases"/>
    <property type="match status" value="1"/>
</dbReference>
<comment type="caution">
    <text evidence="2">The sequence shown here is derived from an EMBL/GenBank/DDBJ whole genome shotgun (WGS) entry which is preliminary data.</text>
</comment>
<dbReference type="Proteomes" id="UP000028870">
    <property type="component" value="Unassembled WGS sequence"/>
</dbReference>
<dbReference type="RefSeq" id="WP_024451155.1">
    <property type="nucleotide sequence ID" value="NZ_CCBB010000003.1"/>
</dbReference>
<dbReference type="EMBL" id="CCBB010000003">
    <property type="protein sequence ID" value="CDO10457.1"/>
    <property type="molecule type" value="Genomic_DNA"/>
</dbReference>
<sequence length="194" mass="20230">MTTAPAPRTATAWNDYYAATEHPYCWAAYGPLVTLAAAMPVGRAVDLGCGCGRHARALADMGWHVEAIDYSAAAIEIARGGGDTDLIDYQLADLCWWHPHTPVSLVLVAYPTLPPNALNAVLTRAAGWLTPDGALIYVGDELTDATRLVLNMHFAGGDESASPTGGSMLVSCHPLGFALPQPDGDTTGAALAAV</sequence>
<name>W9B605_MYCCO</name>
<dbReference type="Pfam" id="PF13649">
    <property type="entry name" value="Methyltransf_25"/>
    <property type="match status" value="1"/>
</dbReference>
<dbReference type="eggNOG" id="COG2226">
    <property type="taxonomic scope" value="Bacteria"/>
</dbReference>
<dbReference type="STRING" id="258533.BN977_05290"/>
<dbReference type="AlphaFoldDB" id="W9B605"/>
<protein>
    <submittedName>
        <fullName evidence="2">Type 12 methyltransferase</fullName>
    </submittedName>
</protein>
<proteinExistence type="predicted"/>
<reference evidence="2" key="2">
    <citation type="submission" date="2014-03" db="EMBL/GenBank/DDBJ databases">
        <authorList>
            <person name="Urmite Genomes"/>
        </authorList>
    </citation>
    <scope>NUCLEOTIDE SEQUENCE</scope>
    <source>
        <strain evidence="2">DSM 44829</strain>
    </source>
</reference>
<dbReference type="GO" id="GO:0032259">
    <property type="term" value="P:methylation"/>
    <property type="evidence" value="ECO:0007669"/>
    <property type="project" value="UniProtKB-KW"/>
</dbReference>
<keyword evidence="3" id="KW-1185">Reference proteome</keyword>
<dbReference type="InterPro" id="IPR029063">
    <property type="entry name" value="SAM-dependent_MTases_sf"/>
</dbReference>
<reference evidence="2" key="1">
    <citation type="submission" date="2014-03" db="EMBL/GenBank/DDBJ databases">
        <title>Draft Genome Sequence of Mycobacterium cosmeticum DSM 44829.</title>
        <authorList>
            <person name="Croce O."/>
            <person name="Robert C."/>
            <person name="Raoult D."/>
            <person name="Drancourt M."/>
        </authorList>
    </citation>
    <scope>NUCLEOTIDE SEQUENCE [LARGE SCALE GENOMIC DNA]</scope>
    <source>
        <strain evidence="2">DSM 44829</strain>
    </source>
</reference>
<accession>W9B605</accession>
<dbReference type="GO" id="GO:0008168">
    <property type="term" value="F:methyltransferase activity"/>
    <property type="evidence" value="ECO:0007669"/>
    <property type="project" value="UniProtKB-KW"/>
</dbReference>
<dbReference type="OrthoDB" id="9786503at2"/>
<evidence type="ECO:0000259" key="1">
    <source>
        <dbReference type="Pfam" id="PF13649"/>
    </source>
</evidence>
<evidence type="ECO:0000313" key="3">
    <source>
        <dbReference type="Proteomes" id="UP000028870"/>
    </source>
</evidence>
<dbReference type="Gene3D" id="3.40.50.150">
    <property type="entry name" value="Vaccinia Virus protein VP39"/>
    <property type="match status" value="1"/>
</dbReference>
<keyword evidence="2" id="KW-0808">Transferase</keyword>
<organism evidence="2 3">
    <name type="scientific">Mycolicibacterium cosmeticum</name>
    <dbReference type="NCBI Taxonomy" id="258533"/>
    <lineage>
        <taxon>Bacteria</taxon>
        <taxon>Bacillati</taxon>
        <taxon>Actinomycetota</taxon>
        <taxon>Actinomycetes</taxon>
        <taxon>Mycobacteriales</taxon>
        <taxon>Mycobacteriaceae</taxon>
        <taxon>Mycolicibacterium</taxon>
    </lineage>
</organism>
<feature type="domain" description="Methyltransferase" evidence="1">
    <location>
        <begin position="45"/>
        <end position="133"/>
    </location>
</feature>
<keyword evidence="2" id="KW-0489">Methyltransferase</keyword>
<dbReference type="InterPro" id="IPR041698">
    <property type="entry name" value="Methyltransf_25"/>
</dbReference>
<gene>
    <name evidence="2" type="ORF">BN977_05290</name>
</gene>
<dbReference type="SUPFAM" id="SSF53335">
    <property type="entry name" value="S-adenosyl-L-methionine-dependent methyltransferases"/>
    <property type="match status" value="1"/>
</dbReference>
<evidence type="ECO:0000313" key="2">
    <source>
        <dbReference type="EMBL" id="CDO10457.1"/>
    </source>
</evidence>